<feature type="domain" description="Polysaccharide pyruvyl transferase" evidence="1">
    <location>
        <begin position="27"/>
        <end position="210"/>
    </location>
</feature>
<sequence>MCFEPIFGPLTGKRVGLVDGVAQNVGDCLIYAATRQLLDYFQINWRAVEPGESAEIDTLLLFGGGNLGSNYHGEVRRRQTALATGLPAIILPQSAYSHEPVGSATVYLRERSGLKFYPQARIAPDLALGYQHIPHKPTKLGGLFLRKDGEGRFLGSKYQSRSLGDPIQFAKSSNEYVRFAGQFEHVVTDRLHFAIAAMMNQVPTVLLENQTPKNRGMWECWLRDLGCGWTDAPDGDELLF</sequence>
<dbReference type="Proteomes" id="UP000551616">
    <property type="component" value="Unassembled WGS sequence"/>
</dbReference>
<proteinExistence type="predicted"/>
<dbReference type="InterPro" id="IPR007345">
    <property type="entry name" value="Polysacch_pyruvyl_Trfase"/>
</dbReference>
<dbReference type="Pfam" id="PF04230">
    <property type="entry name" value="PS_pyruv_trans"/>
    <property type="match status" value="1"/>
</dbReference>
<evidence type="ECO:0000259" key="1">
    <source>
        <dbReference type="Pfam" id="PF04230"/>
    </source>
</evidence>
<comment type="caution">
    <text evidence="2">The sequence shown here is derived from an EMBL/GenBank/DDBJ whole genome shotgun (WGS) entry which is preliminary data.</text>
</comment>
<organism evidence="2 3">
    <name type="scientific">Bremerella alba</name>
    <dbReference type="NCBI Taxonomy" id="980252"/>
    <lineage>
        <taxon>Bacteria</taxon>
        <taxon>Pseudomonadati</taxon>
        <taxon>Planctomycetota</taxon>
        <taxon>Planctomycetia</taxon>
        <taxon>Pirellulales</taxon>
        <taxon>Pirellulaceae</taxon>
        <taxon>Bremerella</taxon>
    </lineage>
</organism>
<evidence type="ECO:0000313" key="2">
    <source>
        <dbReference type="EMBL" id="MBA2116691.1"/>
    </source>
</evidence>
<gene>
    <name evidence="2" type="ORF">HOV93_38830</name>
</gene>
<accession>A0A7V9A925</accession>
<dbReference type="EMBL" id="JABRWO010000011">
    <property type="protein sequence ID" value="MBA2116691.1"/>
    <property type="molecule type" value="Genomic_DNA"/>
</dbReference>
<protein>
    <recommendedName>
        <fullName evidence="1">Polysaccharide pyruvyl transferase domain-containing protein</fullName>
    </recommendedName>
</protein>
<evidence type="ECO:0000313" key="3">
    <source>
        <dbReference type="Proteomes" id="UP000551616"/>
    </source>
</evidence>
<name>A0A7V9A925_9BACT</name>
<dbReference type="AlphaFoldDB" id="A0A7V9A925"/>
<keyword evidence="3" id="KW-1185">Reference proteome</keyword>
<reference evidence="2 3" key="1">
    <citation type="submission" date="2020-05" db="EMBL/GenBank/DDBJ databases">
        <title>Bremerella alba sp. nov., a novel planctomycete isolated from the surface of the macroalga Fucus spiralis.</title>
        <authorList>
            <person name="Godinho O."/>
            <person name="Botelho R."/>
            <person name="Albuquerque L."/>
            <person name="Wiegand S."/>
            <person name="Da Costa M.S."/>
            <person name="Lobo-Da-Cunha A."/>
            <person name="Jogler C."/>
            <person name="Lage O.M."/>
        </authorList>
    </citation>
    <scope>NUCLEOTIDE SEQUENCE [LARGE SCALE GENOMIC DNA]</scope>
    <source>
        <strain evidence="2 3">FF15</strain>
    </source>
</reference>